<gene>
    <name evidence="7" type="primary">alr</name>
    <name evidence="7" type="ORF">K7G82_17550</name>
</gene>
<proteinExistence type="predicted"/>
<evidence type="ECO:0000256" key="2">
    <source>
        <dbReference type="ARBA" id="ARBA00001933"/>
    </source>
</evidence>
<dbReference type="PANTHER" id="PTHR30511:SF0">
    <property type="entry name" value="ALANINE RACEMASE, CATABOLIC-RELATED"/>
    <property type="match status" value="1"/>
</dbReference>
<dbReference type="PRINTS" id="PR00992">
    <property type="entry name" value="ALARACEMASE"/>
</dbReference>
<comment type="caution">
    <text evidence="7">The sequence shown here is derived from an EMBL/GenBank/DDBJ whole genome shotgun (WGS) entry which is preliminary data.</text>
</comment>
<accession>A0ABS7PS44</accession>
<organism evidence="7 8">
    <name type="scientific">Sphingomonas colocasiae</name>
    <dbReference type="NCBI Taxonomy" id="1848973"/>
    <lineage>
        <taxon>Bacteria</taxon>
        <taxon>Pseudomonadati</taxon>
        <taxon>Pseudomonadota</taxon>
        <taxon>Alphaproteobacteria</taxon>
        <taxon>Sphingomonadales</taxon>
        <taxon>Sphingomonadaceae</taxon>
        <taxon>Sphingomonas</taxon>
    </lineage>
</organism>
<dbReference type="Proteomes" id="UP000706039">
    <property type="component" value="Unassembled WGS sequence"/>
</dbReference>
<evidence type="ECO:0000259" key="6">
    <source>
        <dbReference type="SMART" id="SM01005"/>
    </source>
</evidence>
<dbReference type="GO" id="GO:0008784">
    <property type="term" value="F:alanine racemase activity"/>
    <property type="evidence" value="ECO:0007669"/>
    <property type="project" value="UniProtKB-EC"/>
</dbReference>
<dbReference type="InterPro" id="IPR000821">
    <property type="entry name" value="Ala_racemase"/>
</dbReference>
<dbReference type="EC" id="5.1.1.1" evidence="3"/>
<keyword evidence="8" id="KW-1185">Reference proteome</keyword>
<evidence type="ECO:0000256" key="1">
    <source>
        <dbReference type="ARBA" id="ARBA00000316"/>
    </source>
</evidence>
<dbReference type="InterPro" id="IPR029066">
    <property type="entry name" value="PLP-binding_barrel"/>
</dbReference>
<dbReference type="Gene3D" id="2.40.37.10">
    <property type="entry name" value="Lyase, Ornithine Decarboxylase, Chain A, domain 1"/>
    <property type="match status" value="1"/>
</dbReference>
<dbReference type="EMBL" id="JAINVV010000008">
    <property type="protein sequence ID" value="MBY8824113.1"/>
    <property type="molecule type" value="Genomic_DNA"/>
</dbReference>
<dbReference type="RefSeq" id="WP_222991201.1">
    <property type="nucleotide sequence ID" value="NZ_JAINVV010000008.1"/>
</dbReference>
<dbReference type="SUPFAM" id="SSF51419">
    <property type="entry name" value="PLP-binding barrel"/>
    <property type="match status" value="1"/>
</dbReference>
<comment type="cofactor">
    <cofactor evidence="2">
        <name>pyridoxal 5'-phosphate</name>
        <dbReference type="ChEBI" id="CHEBI:597326"/>
    </cofactor>
</comment>
<keyword evidence="5 7" id="KW-0413">Isomerase</keyword>
<dbReference type="SMART" id="SM01005">
    <property type="entry name" value="Ala_racemase_C"/>
    <property type="match status" value="1"/>
</dbReference>
<dbReference type="InterPro" id="IPR001608">
    <property type="entry name" value="Ala_racemase_N"/>
</dbReference>
<comment type="catalytic activity">
    <reaction evidence="1">
        <text>L-alanine = D-alanine</text>
        <dbReference type="Rhea" id="RHEA:20249"/>
        <dbReference type="ChEBI" id="CHEBI:57416"/>
        <dbReference type="ChEBI" id="CHEBI:57972"/>
        <dbReference type="EC" id="5.1.1.1"/>
    </reaction>
</comment>
<dbReference type="Pfam" id="PF01168">
    <property type="entry name" value="Ala_racemase_N"/>
    <property type="match status" value="1"/>
</dbReference>
<evidence type="ECO:0000256" key="4">
    <source>
        <dbReference type="ARBA" id="ARBA00022898"/>
    </source>
</evidence>
<feature type="domain" description="Alanine racemase C-terminal" evidence="6">
    <location>
        <begin position="246"/>
        <end position="363"/>
    </location>
</feature>
<dbReference type="Gene3D" id="3.20.20.10">
    <property type="entry name" value="Alanine racemase"/>
    <property type="match status" value="1"/>
</dbReference>
<name>A0ABS7PS44_9SPHN</name>
<dbReference type="SUPFAM" id="SSF50621">
    <property type="entry name" value="Alanine racemase C-terminal domain-like"/>
    <property type="match status" value="1"/>
</dbReference>
<protein>
    <recommendedName>
        <fullName evidence="3">alanine racemase</fullName>
        <ecNumber evidence="3">5.1.1.1</ecNumber>
    </recommendedName>
</protein>
<dbReference type="PANTHER" id="PTHR30511">
    <property type="entry name" value="ALANINE RACEMASE"/>
    <property type="match status" value="1"/>
</dbReference>
<evidence type="ECO:0000256" key="3">
    <source>
        <dbReference type="ARBA" id="ARBA00013089"/>
    </source>
</evidence>
<evidence type="ECO:0000256" key="5">
    <source>
        <dbReference type="ARBA" id="ARBA00023235"/>
    </source>
</evidence>
<evidence type="ECO:0000313" key="8">
    <source>
        <dbReference type="Proteomes" id="UP000706039"/>
    </source>
</evidence>
<evidence type="ECO:0000313" key="7">
    <source>
        <dbReference type="EMBL" id="MBY8824113.1"/>
    </source>
</evidence>
<keyword evidence="4" id="KW-0663">Pyridoxal phosphate</keyword>
<reference evidence="7 8" key="1">
    <citation type="submission" date="2021-08" db="EMBL/GenBank/DDBJ databases">
        <authorList>
            <person name="Tuo L."/>
        </authorList>
    </citation>
    <scope>NUCLEOTIDE SEQUENCE [LARGE SCALE GENOMIC DNA]</scope>
    <source>
        <strain evidence="7 8">JCM 31229</strain>
    </source>
</reference>
<dbReference type="InterPro" id="IPR011079">
    <property type="entry name" value="Ala_racemase_C"/>
</dbReference>
<dbReference type="Pfam" id="PF00842">
    <property type="entry name" value="Ala_racemase_C"/>
    <property type="match status" value="1"/>
</dbReference>
<dbReference type="NCBIfam" id="TIGR00492">
    <property type="entry name" value="alr"/>
    <property type="match status" value="1"/>
</dbReference>
<sequence length="364" mass="38011">MSRSLRSATLDIDLSALRHNLQLVRDLAGGRELIASIKANAYGFGAVEIGGALVDAGVRKLWTGNFDEAVEIRQMGIDAEILLFGGAEPQHMPAFLAYDLQPTVFEELSIAAAEQAAEAAGKRAPVWVKVDSGLGRLGVPVADALPLIRRIADSAALDLRGVYTHLPFGTADGKAWALQGYARFRQLLADLADAAIDVPVTQVWGSSGVLAEMPDETNAVCVGHALYGLTPLDAGVGPARDFRPLIRSLSAAVVRAEASASSGGYAGAAVKNPASVAIGLGDGLRKAVAGAAPEIIMNGARVAVTAFTLEHLMIDAGGEAPALFDRATVIGPDITLDDWARWTGSTPLEFMMSLSGRIPASYSE</sequence>
<dbReference type="InterPro" id="IPR009006">
    <property type="entry name" value="Ala_racemase/Decarboxylase_C"/>
</dbReference>